<dbReference type="AlphaFoldDB" id="Q2H9U2"/>
<sequence>MMSQAASSHRFHKAETVGAGKADLRTARNEPGFNLVGFDPLPPPVSLGGGGENGPGRSPSSCHRTSSAATDQATFCCCNVILPQSACQPKAQVYVISMSLLQQQPGECLPVFLPAWMLQGTRGGLSSSGWLSSLFPALRILLFLMPRLLLLFTARETEAGFAGGRPRQPGAREAATNGAGVRDGG</sequence>
<dbReference type="Proteomes" id="UP000001056">
    <property type="component" value="Unassembled WGS sequence"/>
</dbReference>
<dbReference type="VEuPathDB" id="FungiDB:CHGG_03012"/>
<protein>
    <submittedName>
        <fullName evidence="2">Uncharacterized protein</fullName>
    </submittedName>
</protein>
<feature type="region of interest" description="Disordered" evidence="1">
    <location>
        <begin position="162"/>
        <end position="185"/>
    </location>
</feature>
<dbReference type="RefSeq" id="XP_001229528.1">
    <property type="nucleotide sequence ID" value="XM_001229527.1"/>
</dbReference>
<dbReference type="GeneID" id="4388606"/>
<keyword evidence="3" id="KW-1185">Reference proteome</keyword>
<dbReference type="InParanoid" id="Q2H9U2"/>
<accession>Q2H9U2</accession>
<organism evidence="2 3">
    <name type="scientific">Chaetomium globosum (strain ATCC 6205 / CBS 148.51 / DSM 1962 / NBRC 6347 / NRRL 1970)</name>
    <name type="common">Soil fungus</name>
    <dbReference type="NCBI Taxonomy" id="306901"/>
    <lineage>
        <taxon>Eukaryota</taxon>
        <taxon>Fungi</taxon>
        <taxon>Dikarya</taxon>
        <taxon>Ascomycota</taxon>
        <taxon>Pezizomycotina</taxon>
        <taxon>Sordariomycetes</taxon>
        <taxon>Sordariomycetidae</taxon>
        <taxon>Sordariales</taxon>
        <taxon>Chaetomiaceae</taxon>
        <taxon>Chaetomium</taxon>
    </lineage>
</organism>
<feature type="region of interest" description="Disordered" evidence="1">
    <location>
        <begin position="44"/>
        <end position="65"/>
    </location>
</feature>
<proteinExistence type="predicted"/>
<name>Q2H9U2_CHAGB</name>
<evidence type="ECO:0000256" key="1">
    <source>
        <dbReference type="SAM" id="MobiDB-lite"/>
    </source>
</evidence>
<dbReference type="HOGENOM" id="CLU_1461143_0_0_1"/>
<dbReference type="EMBL" id="CH408030">
    <property type="protein sequence ID" value="EAQ91077.1"/>
    <property type="molecule type" value="Genomic_DNA"/>
</dbReference>
<reference evidence="3" key="1">
    <citation type="journal article" date="2015" name="Genome Announc.">
        <title>Draft genome sequence of the cellulolytic fungus Chaetomium globosum.</title>
        <authorList>
            <person name="Cuomo C.A."/>
            <person name="Untereiner W.A."/>
            <person name="Ma L.-J."/>
            <person name="Grabherr M."/>
            <person name="Birren B.W."/>
        </authorList>
    </citation>
    <scope>NUCLEOTIDE SEQUENCE [LARGE SCALE GENOMIC DNA]</scope>
    <source>
        <strain evidence="3">ATCC 6205 / CBS 148.51 / DSM 1962 / NBRC 6347 / NRRL 1970</strain>
    </source>
</reference>
<evidence type="ECO:0000313" key="2">
    <source>
        <dbReference type="EMBL" id="EAQ91077.1"/>
    </source>
</evidence>
<gene>
    <name evidence="2" type="ORF">CHGG_03012</name>
</gene>
<evidence type="ECO:0000313" key="3">
    <source>
        <dbReference type="Proteomes" id="UP000001056"/>
    </source>
</evidence>